<gene>
    <name evidence="1" type="ORF">GCM10011383_41510</name>
</gene>
<name>A0ABQ1URV1_9BACT</name>
<reference evidence="2" key="1">
    <citation type="journal article" date="2019" name="Int. J. Syst. Evol. Microbiol.">
        <title>The Global Catalogue of Microorganisms (GCM) 10K type strain sequencing project: providing services to taxonomists for standard genome sequencing and annotation.</title>
        <authorList>
            <consortium name="The Broad Institute Genomics Platform"/>
            <consortium name="The Broad Institute Genome Sequencing Center for Infectious Disease"/>
            <person name="Wu L."/>
            <person name="Ma J."/>
        </authorList>
    </citation>
    <scope>NUCLEOTIDE SEQUENCE [LARGE SCALE GENOMIC DNA]</scope>
    <source>
        <strain evidence="2">CGMCC 1.15197</strain>
    </source>
</reference>
<accession>A0ABQ1URV1</accession>
<keyword evidence="2" id="KW-1185">Reference proteome</keyword>
<proteinExistence type="predicted"/>
<protein>
    <submittedName>
        <fullName evidence="1">Uncharacterized protein</fullName>
    </submittedName>
</protein>
<organism evidence="1 2">
    <name type="scientific">Hymenobacter cavernae</name>
    <dbReference type="NCBI Taxonomy" id="2044852"/>
    <lineage>
        <taxon>Bacteria</taxon>
        <taxon>Pseudomonadati</taxon>
        <taxon>Bacteroidota</taxon>
        <taxon>Cytophagia</taxon>
        <taxon>Cytophagales</taxon>
        <taxon>Hymenobacteraceae</taxon>
        <taxon>Hymenobacter</taxon>
    </lineage>
</organism>
<dbReference type="EMBL" id="BMHT01000009">
    <property type="protein sequence ID" value="GGF25649.1"/>
    <property type="molecule type" value="Genomic_DNA"/>
</dbReference>
<sequence>MYVKDLTAAEIQKQLESLGTERTAEQRAQIAAKQAEQEQKIIKKFQSQPAAE</sequence>
<dbReference type="Proteomes" id="UP000632273">
    <property type="component" value="Unassembled WGS sequence"/>
</dbReference>
<evidence type="ECO:0000313" key="2">
    <source>
        <dbReference type="Proteomes" id="UP000632273"/>
    </source>
</evidence>
<evidence type="ECO:0000313" key="1">
    <source>
        <dbReference type="EMBL" id="GGF25649.1"/>
    </source>
</evidence>
<comment type="caution">
    <text evidence="1">The sequence shown here is derived from an EMBL/GenBank/DDBJ whole genome shotgun (WGS) entry which is preliminary data.</text>
</comment>